<sequence>MKQEGNLVRLHTIIEKKYELLRFWLLGTWIAKKQDLSFENGARLH</sequence>
<feature type="non-terminal residue" evidence="1">
    <location>
        <position position="45"/>
    </location>
</feature>
<comment type="caution">
    <text evidence="1">The sequence shown here is derived from an EMBL/GenBank/DDBJ whole genome shotgun (WGS) entry which is preliminary data.</text>
</comment>
<evidence type="ECO:0000313" key="1">
    <source>
        <dbReference type="EMBL" id="GAJ21047.1"/>
    </source>
</evidence>
<gene>
    <name evidence="1" type="ORF">S12H4_55387</name>
</gene>
<reference evidence="1" key="1">
    <citation type="journal article" date="2014" name="Front. Microbiol.">
        <title>High frequency of phylogenetically diverse reductive dehalogenase-homologous genes in deep subseafloor sedimentary metagenomes.</title>
        <authorList>
            <person name="Kawai M."/>
            <person name="Futagami T."/>
            <person name="Toyoda A."/>
            <person name="Takaki Y."/>
            <person name="Nishi S."/>
            <person name="Hori S."/>
            <person name="Arai W."/>
            <person name="Tsubouchi T."/>
            <person name="Morono Y."/>
            <person name="Uchiyama I."/>
            <person name="Ito T."/>
            <person name="Fujiyama A."/>
            <person name="Inagaki F."/>
            <person name="Takami H."/>
        </authorList>
    </citation>
    <scope>NUCLEOTIDE SEQUENCE</scope>
    <source>
        <strain evidence="1">Expedition CK06-06</strain>
    </source>
</reference>
<protein>
    <submittedName>
        <fullName evidence="1">Uncharacterized protein</fullName>
    </submittedName>
</protein>
<organism evidence="1">
    <name type="scientific">marine sediment metagenome</name>
    <dbReference type="NCBI Taxonomy" id="412755"/>
    <lineage>
        <taxon>unclassified sequences</taxon>
        <taxon>metagenomes</taxon>
        <taxon>ecological metagenomes</taxon>
    </lineage>
</organism>
<accession>X1VMY8</accession>
<dbReference type="EMBL" id="BARW01035526">
    <property type="protein sequence ID" value="GAJ21047.1"/>
    <property type="molecule type" value="Genomic_DNA"/>
</dbReference>
<name>X1VMY8_9ZZZZ</name>
<dbReference type="AlphaFoldDB" id="X1VMY8"/>
<proteinExistence type="predicted"/>